<dbReference type="InterPro" id="IPR011989">
    <property type="entry name" value="ARM-like"/>
</dbReference>
<dbReference type="WBParaSite" id="GPLIN_000146900">
    <property type="protein sequence ID" value="GPLIN_000146900"/>
    <property type="gene ID" value="GPLIN_000146900"/>
</dbReference>
<dbReference type="SUPFAM" id="SSF48371">
    <property type="entry name" value="ARM repeat"/>
    <property type="match status" value="1"/>
</dbReference>
<dbReference type="Gene3D" id="1.25.10.10">
    <property type="entry name" value="Leucine-rich Repeat Variant"/>
    <property type="match status" value="1"/>
</dbReference>
<reference evidence="6" key="1">
    <citation type="submission" date="2013-12" db="EMBL/GenBank/DDBJ databases">
        <authorList>
            <person name="Aslett M."/>
        </authorList>
    </citation>
    <scope>NUCLEOTIDE SEQUENCE [LARGE SCALE GENOMIC DNA]</scope>
    <source>
        <strain evidence="6">Lindley</strain>
    </source>
</reference>
<dbReference type="InterPro" id="IPR016024">
    <property type="entry name" value="ARM-type_fold"/>
</dbReference>
<keyword evidence="4" id="KW-0539">Nucleus</keyword>
<evidence type="ECO:0000313" key="6">
    <source>
        <dbReference type="Proteomes" id="UP000050741"/>
    </source>
</evidence>
<feature type="domain" description="Exportin-1/Importin-beta-like" evidence="5">
    <location>
        <begin position="107"/>
        <end position="212"/>
    </location>
</feature>
<dbReference type="InterPro" id="IPR013598">
    <property type="entry name" value="Exportin-1/Importin-b-like"/>
</dbReference>
<dbReference type="PANTHER" id="PTHR12363:SF33">
    <property type="entry name" value="IMPORTIN-13"/>
    <property type="match status" value="1"/>
</dbReference>
<dbReference type="GO" id="GO:0005737">
    <property type="term" value="C:cytoplasm"/>
    <property type="evidence" value="ECO:0007669"/>
    <property type="project" value="TreeGrafter"/>
</dbReference>
<accession>A0A183BLI4</accession>
<dbReference type="PANTHER" id="PTHR12363">
    <property type="entry name" value="TRANSPORTIN 3 AND IMPORTIN 13"/>
    <property type="match status" value="1"/>
</dbReference>
<keyword evidence="3" id="KW-0813">Transport</keyword>
<comment type="subcellular location">
    <subcellularLocation>
        <location evidence="1">Nucleus</location>
    </subcellularLocation>
</comment>
<keyword evidence="6" id="KW-1185">Reference proteome</keyword>
<reference evidence="6" key="2">
    <citation type="submission" date="2014-05" db="EMBL/GenBank/DDBJ databases">
        <title>The genome and life-stage specific transcriptomes of Globodera pallida elucidate key aspects of plant parasitism by a cyst nematode.</title>
        <authorList>
            <person name="Cotton J.A."/>
            <person name="Lilley C.J."/>
            <person name="Jones L.M."/>
            <person name="Kikuchi T."/>
            <person name="Reid A.J."/>
            <person name="Thorpe P."/>
            <person name="Tsai I.J."/>
            <person name="Beasley H."/>
            <person name="Blok V."/>
            <person name="Cock P.J.A."/>
            <person name="Van den Akker S.E."/>
            <person name="Holroyd N."/>
            <person name="Hunt M."/>
            <person name="Mantelin S."/>
            <person name="Naghra H."/>
            <person name="Pain A."/>
            <person name="Palomares-Rius J.E."/>
            <person name="Zarowiecki M."/>
            <person name="Berriman M."/>
            <person name="Jones J.T."/>
            <person name="Urwin P.E."/>
        </authorList>
    </citation>
    <scope>NUCLEOTIDE SEQUENCE [LARGE SCALE GENOMIC DNA]</scope>
    <source>
        <strain evidence="6">Lindley</strain>
    </source>
</reference>
<evidence type="ECO:0000256" key="2">
    <source>
        <dbReference type="ARBA" id="ARBA00007991"/>
    </source>
</evidence>
<dbReference type="GO" id="GO:0005634">
    <property type="term" value="C:nucleus"/>
    <property type="evidence" value="ECO:0007669"/>
    <property type="project" value="UniProtKB-SubCell"/>
</dbReference>
<sequence>MENMSNIESEVLAQNVFEFYNTTSKVRRMELQKSLDQFMEGPHVWRVAMSLVIPSKPTNVQFYGAKVLHHSISLHFDQIAENTEDVAILKNFYTQLLTDGAGSLSHSVLNKLSSGLAVLMLRSLPDIWPHPIRDLILLWSNQLELLLRVLAEIAAEFNRLIVPSVDQRNAVKSELNSMEINVVQISQHVLEDADSSASMRNAAIECIELWLKLPGAKLDDYAGAFNAIFVSIGNDFPALARILTTIRSIEGFQCMPKLIWQITQFIACGVCPRVQAELSALIAQAQQPQLLEGMDELVPLVSAMAEFGQGFMSSIVSLVSSNIANQSVTDVFISLSQFFFNISTLPGIYPVDECLSDLPELWWCSLREQLLLSDEGPVWSAGKQRLRAESLKWYTGMLRSAIGKFTYDSARVKRLDKEALERFESYRTERNDVSLNAVQMEPEETIKILAHDLEQALDMFDPNRCEAILRLTNEAADFIKVSHMPPLLSALRKSGPVIDHWISNGVSSYDDGLHRFVRALLALLQTIDHLLHSLPEGRALIPQIVHTVLSCLRLVDFTASTQQGIDELALGTLTVMMKNRDSAIRDRSDVIDAIIQKCYEHFSQEKRHANGRLAAIRCVGIALSFKQSEFVLNSLNEILAPRLVELDKLASNSALSEQQENNVLFELGILAQLVATLEPTHLNDGYQHAGVTSASSSVSDSPVRLIIDLTLPLFNKLLENNGTPSADLISMTFHKDRDETSLKLVAHLAKWFADRWAHFQQLHTFNAIDAGDKDEQLLSLAYHVLKKFWDNLRCAQMHQAALLQRVPTN</sequence>
<dbReference type="Proteomes" id="UP000050741">
    <property type="component" value="Unassembled WGS sequence"/>
</dbReference>
<reference evidence="7" key="3">
    <citation type="submission" date="2016-06" db="UniProtKB">
        <authorList>
            <consortium name="WormBaseParasite"/>
        </authorList>
    </citation>
    <scope>IDENTIFICATION</scope>
</reference>
<comment type="similarity">
    <text evidence="2">Belongs to the importin beta family.</text>
</comment>
<evidence type="ECO:0000259" key="5">
    <source>
        <dbReference type="Pfam" id="PF08389"/>
    </source>
</evidence>
<dbReference type="GO" id="GO:0006606">
    <property type="term" value="P:protein import into nucleus"/>
    <property type="evidence" value="ECO:0007669"/>
    <property type="project" value="TreeGrafter"/>
</dbReference>
<protein>
    <submittedName>
        <fullName evidence="7">Xpo1 domain-containing protein</fullName>
    </submittedName>
</protein>
<evidence type="ECO:0000256" key="4">
    <source>
        <dbReference type="ARBA" id="ARBA00023242"/>
    </source>
</evidence>
<dbReference type="InterPro" id="IPR051345">
    <property type="entry name" value="Importin_beta-like_NTR"/>
</dbReference>
<dbReference type="Pfam" id="PF08389">
    <property type="entry name" value="Xpo1"/>
    <property type="match status" value="1"/>
</dbReference>
<evidence type="ECO:0000256" key="3">
    <source>
        <dbReference type="ARBA" id="ARBA00022448"/>
    </source>
</evidence>
<name>A0A183BLI4_GLOPA</name>
<organism evidence="6 7">
    <name type="scientific">Globodera pallida</name>
    <name type="common">Potato cyst nematode worm</name>
    <name type="synonym">Heterodera pallida</name>
    <dbReference type="NCBI Taxonomy" id="36090"/>
    <lineage>
        <taxon>Eukaryota</taxon>
        <taxon>Metazoa</taxon>
        <taxon>Ecdysozoa</taxon>
        <taxon>Nematoda</taxon>
        <taxon>Chromadorea</taxon>
        <taxon>Rhabditida</taxon>
        <taxon>Tylenchina</taxon>
        <taxon>Tylenchomorpha</taxon>
        <taxon>Tylenchoidea</taxon>
        <taxon>Heteroderidae</taxon>
        <taxon>Heteroderinae</taxon>
        <taxon>Globodera</taxon>
    </lineage>
</organism>
<evidence type="ECO:0000256" key="1">
    <source>
        <dbReference type="ARBA" id="ARBA00004123"/>
    </source>
</evidence>
<dbReference type="AlphaFoldDB" id="A0A183BLI4"/>
<proteinExistence type="inferred from homology"/>
<evidence type="ECO:0000313" key="7">
    <source>
        <dbReference type="WBParaSite" id="GPLIN_000146900"/>
    </source>
</evidence>